<feature type="active site" description="Proton acceptor" evidence="10">
    <location>
        <position position="438"/>
    </location>
</feature>
<sequence length="475" mass="50760">MADYDVDLFIIGAGSGGVRAARIAAGYGAKVMLAEEFRVGGTCVIRGCVPKKLMVYASRFADAFADAEGFGWTLGSAAFDWSKLVAAKEKEITRLSAIYRANLEKAGITLIESRALVEDEHKVRLLADGRTISAKVILVATGAAPFLGPDVPGRELAITSNEIFDLKQQPKRILIVGGGYIAVEFGALLRRLGSEVTIALRGENILRGFDDDLRAALRDALSETGIVFKFENMPTRLEKKGEAISVTLAKGETLVVDQVLLATGRHPNTRGLGLEKLGVRLDGVGAVCVDPYSQSSVPSIYAVGDVTNRLALTPVAIREGHAFADTVFSGTARAIDHSNVPTAVFTTPELGTVGLTEAEARLKHAVVDVFQTQFRPLKATLSGRAEKVFMKIIVDGETDRVLGVHILGDDAGEMAQLLGIAVKMGATKADFDATTAVHPTSAEELVTLHSRRARYEQVKLDPGEAAALMDEERTS</sequence>
<keyword evidence="3 13" id="KW-0285">Flavoprotein</keyword>
<dbReference type="InterPro" id="IPR036188">
    <property type="entry name" value="FAD/NAD-bd_sf"/>
</dbReference>
<evidence type="ECO:0000256" key="8">
    <source>
        <dbReference type="ARBA" id="ARBA00023284"/>
    </source>
</evidence>
<proteinExistence type="inferred from homology"/>
<comment type="subunit">
    <text evidence="2">Homodimer.</text>
</comment>
<feature type="disulfide bond" description="Redox-active" evidence="12">
    <location>
        <begin position="43"/>
        <end position="48"/>
    </location>
</feature>
<evidence type="ECO:0000256" key="6">
    <source>
        <dbReference type="ARBA" id="ARBA00023002"/>
    </source>
</evidence>
<dbReference type="SUPFAM" id="SSF51905">
    <property type="entry name" value="FAD/NAD(P)-binding domain"/>
    <property type="match status" value="1"/>
</dbReference>
<reference evidence="17 18" key="1">
    <citation type="submission" date="2018-08" db="EMBL/GenBank/DDBJ databases">
        <title>Genomic Encyclopedia of Type Strains, Phase IV (KMG-IV): sequencing the most valuable type-strain genomes for metagenomic binning, comparative biology and taxonomic classification.</title>
        <authorList>
            <person name="Goeker M."/>
        </authorList>
    </citation>
    <scope>NUCLEOTIDE SEQUENCE [LARGE SCALE GENOMIC DNA]</scope>
    <source>
        <strain evidence="17 18">BW863</strain>
    </source>
</reference>
<accession>A0A3D9YZ92</accession>
<dbReference type="Gene3D" id="3.50.50.60">
    <property type="entry name" value="FAD/NAD(P)-binding domain"/>
    <property type="match status" value="2"/>
</dbReference>
<dbReference type="GO" id="GO:0004362">
    <property type="term" value="F:glutathione-disulfide reductase (NADPH) activity"/>
    <property type="evidence" value="ECO:0007669"/>
    <property type="project" value="UniProtKB-EC"/>
</dbReference>
<keyword evidence="8 13" id="KW-0676">Redox-active center</keyword>
<comment type="cofactor">
    <cofactor evidence="11">
        <name>FAD</name>
        <dbReference type="ChEBI" id="CHEBI:57692"/>
    </cofactor>
    <text evidence="11">Binds 1 FAD per subunit.</text>
</comment>
<dbReference type="PRINTS" id="PR00368">
    <property type="entry name" value="FADPNR"/>
</dbReference>
<dbReference type="GO" id="GO:0050661">
    <property type="term" value="F:NADP binding"/>
    <property type="evidence" value="ECO:0007669"/>
    <property type="project" value="InterPro"/>
</dbReference>
<keyword evidence="11" id="KW-0547">Nucleotide-binding</keyword>
<comment type="caution">
    <text evidence="17">The sequence shown here is derived from an EMBL/GenBank/DDBJ whole genome shotgun (WGS) entry which is preliminary data.</text>
</comment>
<dbReference type="RefSeq" id="WP_115835867.1">
    <property type="nucleotide sequence ID" value="NZ_CP025086.1"/>
</dbReference>
<evidence type="ECO:0000256" key="4">
    <source>
        <dbReference type="ARBA" id="ARBA00022827"/>
    </source>
</evidence>
<evidence type="ECO:0000256" key="14">
    <source>
        <dbReference type="RuleBase" id="RU365040"/>
    </source>
</evidence>
<keyword evidence="11" id="KW-0520">NAD</keyword>
<evidence type="ECO:0000256" key="7">
    <source>
        <dbReference type="ARBA" id="ARBA00023157"/>
    </source>
</evidence>
<dbReference type="GO" id="GO:0034599">
    <property type="term" value="P:cellular response to oxidative stress"/>
    <property type="evidence" value="ECO:0007669"/>
    <property type="project" value="TreeGrafter"/>
</dbReference>
<feature type="binding site" evidence="11">
    <location>
        <position position="305"/>
    </location>
    <ligand>
        <name>NAD(+)</name>
        <dbReference type="ChEBI" id="CHEBI:57540"/>
    </ligand>
</feature>
<comment type="function">
    <text evidence="14">Catalyzes the reduction of glutathione disulfide (GSSG) to reduced glutathione (GSH).</text>
</comment>
<evidence type="ECO:0000256" key="9">
    <source>
        <dbReference type="ARBA" id="ARBA00049142"/>
    </source>
</evidence>
<evidence type="ECO:0000313" key="18">
    <source>
        <dbReference type="Proteomes" id="UP000256900"/>
    </source>
</evidence>
<dbReference type="InterPro" id="IPR004099">
    <property type="entry name" value="Pyr_nucl-diS_OxRdtase_dimer"/>
</dbReference>
<dbReference type="GO" id="GO:0006749">
    <property type="term" value="P:glutathione metabolic process"/>
    <property type="evidence" value="ECO:0007669"/>
    <property type="project" value="InterPro"/>
</dbReference>
<keyword evidence="18" id="KW-1185">Reference proteome</keyword>
<dbReference type="InterPro" id="IPR012999">
    <property type="entry name" value="Pyr_OxRdtase_I_AS"/>
</dbReference>
<feature type="binding site" evidence="11">
    <location>
        <position position="264"/>
    </location>
    <ligand>
        <name>NAD(+)</name>
        <dbReference type="ChEBI" id="CHEBI:57540"/>
    </ligand>
</feature>
<dbReference type="InterPro" id="IPR046952">
    <property type="entry name" value="GSHR/TRXR-like"/>
</dbReference>
<dbReference type="SUPFAM" id="SSF55424">
    <property type="entry name" value="FAD/NAD-linked reductases, dimerisation (C-terminal) domain"/>
    <property type="match status" value="1"/>
</dbReference>
<dbReference type="NCBIfam" id="NF004776">
    <property type="entry name" value="PRK06116.1"/>
    <property type="match status" value="1"/>
</dbReference>
<dbReference type="PANTHER" id="PTHR42737:SF2">
    <property type="entry name" value="GLUTATHIONE REDUCTASE"/>
    <property type="match status" value="1"/>
</dbReference>
<dbReference type="PRINTS" id="PR00411">
    <property type="entry name" value="PNDRDTASEI"/>
</dbReference>
<dbReference type="Pfam" id="PF07992">
    <property type="entry name" value="Pyr_redox_2"/>
    <property type="match status" value="1"/>
</dbReference>
<evidence type="ECO:0000256" key="10">
    <source>
        <dbReference type="PIRSR" id="PIRSR000350-2"/>
    </source>
</evidence>
<feature type="domain" description="FAD/NAD(P)-binding" evidence="16">
    <location>
        <begin position="7"/>
        <end position="320"/>
    </location>
</feature>
<dbReference type="Pfam" id="PF02852">
    <property type="entry name" value="Pyr_redox_dim"/>
    <property type="match status" value="1"/>
</dbReference>
<feature type="domain" description="Pyridine nucleotide-disulphide oxidoreductase dimerisation" evidence="15">
    <location>
        <begin position="340"/>
        <end position="447"/>
    </location>
</feature>
<evidence type="ECO:0000259" key="15">
    <source>
        <dbReference type="Pfam" id="PF02852"/>
    </source>
</evidence>
<evidence type="ECO:0000256" key="3">
    <source>
        <dbReference type="ARBA" id="ARBA00022630"/>
    </source>
</evidence>
<dbReference type="Gene3D" id="3.30.390.30">
    <property type="match status" value="1"/>
</dbReference>
<protein>
    <recommendedName>
        <fullName evidence="14">Glutathione reductase</fullName>
        <shortName evidence="14">GRase</shortName>
        <ecNumber evidence="14">1.8.1.7</ecNumber>
    </recommendedName>
</protein>
<keyword evidence="5 14" id="KW-0521">NADP</keyword>
<evidence type="ECO:0000259" key="16">
    <source>
        <dbReference type="Pfam" id="PF07992"/>
    </source>
</evidence>
<evidence type="ECO:0000256" key="12">
    <source>
        <dbReference type="PIRSR" id="PIRSR000350-4"/>
    </source>
</evidence>
<comment type="similarity">
    <text evidence="1 13">Belongs to the class-I pyridine nucleotide-disulfide oxidoreductase family.</text>
</comment>
<feature type="binding site" evidence="11">
    <location>
        <begin position="177"/>
        <end position="184"/>
    </location>
    <ligand>
        <name>NAD(+)</name>
        <dbReference type="ChEBI" id="CHEBI:57540"/>
    </ligand>
</feature>
<dbReference type="InterPro" id="IPR023753">
    <property type="entry name" value="FAD/NAD-binding_dom"/>
</dbReference>
<dbReference type="GO" id="GO:0050660">
    <property type="term" value="F:flavin adenine dinucleotide binding"/>
    <property type="evidence" value="ECO:0007669"/>
    <property type="project" value="InterPro"/>
</dbReference>
<gene>
    <name evidence="17" type="ORF">DES32_1323</name>
</gene>
<dbReference type="GO" id="GO:0005829">
    <property type="term" value="C:cytosol"/>
    <property type="evidence" value="ECO:0007669"/>
    <property type="project" value="TreeGrafter"/>
</dbReference>
<dbReference type="NCBIfam" id="TIGR01424">
    <property type="entry name" value="gluta_reduc_2"/>
    <property type="match status" value="1"/>
</dbReference>
<dbReference type="InterPro" id="IPR001100">
    <property type="entry name" value="Pyr_nuc-diS_OxRdtase"/>
</dbReference>
<dbReference type="EC" id="1.8.1.7" evidence="14"/>
<dbReference type="PROSITE" id="PS00076">
    <property type="entry name" value="PYRIDINE_REDOX_1"/>
    <property type="match status" value="1"/>
</dbReference>
<dbReference type="OrthoDB" id="9776382at2"/>
<dbReference type="PIRSF" id="PIRSF000350">
    <property type="entry name" value="Mercury_reductase_MerA"/>
    <property type="match status" value="1"/>
</dbReference>
<evidence type="ECO:0000256" key="2">
    <source>
        <dbReference type="ARBA" id="ARBA00011738"/>
    </source>
</evidence>
<dbReference type="AlphaFoldDB" id="A0A3D9YZ92"/>
<keyword evidence="7" id="KW-1015">Disulfide bond</keyword>
<organism evidence="17 18">
    <name type="scientific">Methylovirgula ligni</name>
    <dbReference type="NCBI Taxonomy" id="569860"/>
    <lineage>
        <taxon>Bacteria</taxon>
        <taxon>Pseudomonadati</taxon>
        <taxon>Pseudomonadota</taxon>
        <taxon>Alphaproteobacteria</taxon>
        <taxon>Hyphomicrobiales</taxon>
        <taxon>Beijerinckiaceae</taxon>
        <taxon>Methylovirgula</taxon>
    </lineage>
</organism>
<name>A0A3D9YZ92_9HYPH</name>
<evidence type="ECO:0000256" key="5">
    <source>
        <dbReference type="ARBA" id="ARBA00022857"/>
    </source>
</evidence>
<evidence type="ECO:0000313" key="17">
    <source>
        <dbReference type="EMBL" id="REF87695.1"/>
    </source>
</evidence>
<keyword evidence="6 13" id="KW-0560">Oxidoreductase</keyword>
<dbReference type="InterPro" id="IPR006324">
    <property type="entry name" value="GSHR"/>
</dbReference>
<evidence type="ECO:0000256" key="1">
    <source>
        <dbReference type="ARBA" id="ARBA00007532"/>
    </source>
</evidence>
<comment type="catalytic activity">
    <reaction evidence="9 14">
        <text>2 glutathione + NADP(+) = glutathione disulfide + NADPH + H(+)</text>
        <dbReference type="Rhea" id="RHEA:11740"/>
        <dbReference type="ChEBI" id="CHEBI:15378"/>
        <dbReference type="ChEBI" id="CHEBI:57783"/>
        <dbReference type="ChEBI" id="CHEBI:57925"/>
        <dbReference type="ChEBI" id="CHEBI:58297"/>
        <dbReference type="ChEBI" id="CHEBI:58349"/>
        <dbReference type="EC" id="1.8.1.7"/>
    </reaction>
</comment>
<dbReference type="InterPro" id="IPR016156">
    <property type="entry name" value="FAD/NAD-linked_Rdtase_dimer_sf"/>
</dbReference>
<feature type="binding site" evidence="11">
    <location>
        <position position="52"/>
    </location>
    <ligand>
        <name>FAD</name>
        <dbReference type="ChEBI" id="CHEBI:57692"/>
    </ligand>
</feature>
<evidence type="ECO:0000256" key="13">
    <source>
        <dbReference type="RuleBase" id="RU003691"/>
    </source>
</evidence>
<dbReference type="Proteomes" id="UP000256900">
    <property type="component" value="Unassembled WGS sequence"/>
</dbReference>
<dbReference type="EMBL" id="QUMO01000002">
    <property type="protein sequence ID" value="REF87695.1"/>
    <property type="molecule type" value="Genomic_DNA"/>
</dbReference>
<keyword evidence="4 11" id="KW-0274">FAD</keyword>
<dbReference type="GO" id="GO:0045454">
    <property type="term" value="P:cell redox homeostasis"/>
    <property type="evidence" value="ECO:0007669"/>
    <property type="project" value="InterPro"/>
</dbReference>
<evidence type="ECO:0000256" key="11">
    <source>
        <dbReference type="PIRSR" id="PIRSR000350-3"/>
    </source>
</evidence>
<dbReference type="PANTHER" id="PTHR42737">
    <property type="entry name" value="GLUTATHIONE REDUCTASE"/>
    <property type="match status" value="1"/>
</dbReference>